<dbReference type="InterPro" id="IPR039251">
    <property type="entry name" value="OXLD1"/>
</dbReference>
<feature type="compositionally biased region" description="Pro residues" evidence="1">
    <location>
        <begin position="13"/>
        <end position="22"/>
    </location>
</feature>
<evidence type="ECO:0000313" key="3">
    <source>
        <dbReference type="EMBL" id="ARU05624.1"/>
    </source>
</evidence>
<accession>A0A1Y0EPP0</accession>
<dbReference type="KEGG" id="cser:CCO03_13865"/>
<dbReference type="EMBL" id="CP021455">
    <property type="protein sequence ID" value="ARU05624.1"/>
    <property type="molecule type" value="Genomic_DNA"/>
</dbReference>
<feature type="domain" description="Oxidoreductase-like" evidence="2">
    <location>
        <begin position="16"/>
        <end position="53"/>
    </location>
</feature>
<reference evidence="3 4" key="1">
    <citation type="submission" date="2017-05" db="EMBL/GenBank/DDBJ databases">
        <authorList>
            <person name="Song R."/>
            <person name="Chenine A.L."/>
            <person name="Ruprecht R.M."/>
        </authorList>
    </citation>
    <scope>NUCLEOTIDE SEQUENCE [LARGE SCALE GENOMIC DNA]</scope>
    <source>
        <strain evidence="3 4">DSM 26136</strain>
    </source>
</reference>
<organism evidence="3 4">
    <name type="scientific">Comamonas serinivorans</name>
    <dbReference type="NCBI Taxonomy" id="1082851"/>
    <lineage>
        <taxon>Bacteria</taxon>
        <taxon>Pseudomonadati</taxon>
        <taxon>Pseudomonadota</taxon>
        <taxon>Betaproteobacteria</taxon>
        <taxon>Burkholderiales</taxon>
        <taxon>Comamonadaceae</taxon>
        <taxon>Comamonas</taxon>
    </lineage>
</organism>
<protein>
    <submittedName>
        <fullName evidence="3">Oxidoreductase-like protein</fullName>
    </submittedName>
</protein>
<sequence length="62" mass="7096">MSALPTTSTPANDPRPVPPDEPQPGECCESGCDPCVWDFYNQELAHYRQELARWLERHPEAR</sequence>
<evidence type="ECO:0000256" key="1">
    <source>
        <dbReference type="SAM" id="MobiDB-lite"/>
    </source>
</evidence>
<gene>
    <name evidence="3" type="ORF">CCO03_13865</name>
</gene>
<keyword evidence="4" id="KW-1185">Reference proteome</keyword>
<dbReference type="RefSeq" id="WP_087281974.1">
    <property type="nucleotide sequence ID" value="NZ_CP021455.1"/>
</dbReference>
<feature type="region of interest" description="Disordered" evidence="1">
    <location>
        <begin position="1"/>
        <end position="25"/>
    </location>
</feature>
<dbReference type="Pfam" id="PF09791">
    <property type="entry name" value="Oxidored-like"/>
    <property type="match status" value="1"/>
</dbReference>
<dbReference type="InterPro" id="IPR019180">
    <property type="entry name" value="Oxidoreductase-like_N"/>
</dbReference>
<dbReference type="Proteomes" id="UP000196138">
    <property type="component" value="Chromosome"/>
</dbReference>
<dbReference type="PANTHER" id="PTHR21193">
    <property type="entry name" value="OXIDOREDUCTASE-LIKE DOMAIN-CONTAINING PROTEIN 1"/>
    <property type="match status" value="1"/>
</dbReference>
<name>A0A1Y0EPP0_9BURK</name>
<dbReference type="PANTHER" id="PTHR21193:SF3">
    <property type="entry name" value="OXIDOREDUCTASE-LIKE DOMAIN-CONTAINING PROTEIN 1"/>
    <property type="match status" value="1"/>
</dbReference>
<dbReference type="OrthoDB" id="5797329at2"/>
<evidence type="ECO:0000259" key="2">
    <source>
        <dbReference type="Pfam" id="PF09791"/>
    </source>
</evidence>
<dbReference type="AlphaFoldDB" id="A0A1Y0EPP0"/>
<proteinExistence type="predicted"/>
<evidence type="ECO:0000313" key="4">
    <source>
        <dbReference type="Proteomes" id="UP000196138"/>
    </source>
</evidence>